<dbReference type="AlphaFoldDB" id="A0A9D4C8J1"/>
<accession>A0A9D4C8J1</accession>
<dbReference type="EMBL" id="JAIWYP010000013">
    <property type="protein sequence ID" value="KAH3719122.1"/>
    <property type="molecule type" value="Genomic_DNA"/>
</dbReference>
<reference evidence="1" key="1">
    <citation type="journal article" date="2019" name="bioRxiv">
        <title>The Genome of the Zebra Mussel, Dreissena polymorpha: A Resource for Invasive Species Research.</title>
        <authorList>
            <person name="McCartney M.A."/>
            <person name="Auch B."/>
            <person name="Kono T."/>
            <person name="Mallez S."/>
            <person name="Zhang Y."/>
            <person name="Obille A."/>
            <person name="Becker A."/>
            <person name="Abrahante J.E."/>
            <person name="Garbe J."/>
            <person name="Badalamenti J.P."/>
            <person name="Herman A."/>
            <person name="Mangelson H."/>
            <person name="Liachko I."/>
            <person name="Sullivan S."/>
            <person name="Sone E.D."/>
            <person name="Koren S."/>
            <person name="Silverstein K.A.T."/>
            <person name="Beckman K.B."/>
            <person name="Gohl D.M."/>
        </authorList>
    </citation>
    <scope>NUCLEOTIDE SEQUENCE</scope>
    <source>
        <strain evidence="1">Duluth1</strain>
        <tissue evidence="1">Whole animal</tissue>
    </source>
</reference>
<evidence type="ECO:0000313" key="1">
    <source>
        <dbReference type="EMBL" id="KAH3719122.1"/>
    </source>
</evidence>
<protein>
    <submittedName>
        <fullName evidence="1">Uncharacterized protein</fullName>
    </submittedName>
</protein>
<keyword evidence="2" id="KW-1185">Reference proteome</keyword>
<comment type="caution">
    <text evidence="1">The sequence shown here is derived from an EMBL/GenBank/DDBJ whole genome shotgun (WGS) entry which is preliminary data.</text>
</comment>
<reference evidence="1" key="2">
    <citation type="submission" date="2020-11" db="EMBL/GenBank/DDBJ databases">
        <authorList>
            <person name="McCartney M.A."/>
            <person name="Auch B."/>
            <person name="Kono T."/>
            <person name="Mallez S."/>
            <person name="Becker A."/>
            <person name="Gohl D.M."/>
            <person name="Silverstein K.A.T."/>
            <person name="Koren S."/>
            <person name="Bechman K.B."/>
            <person name="Herman A."/>
            <person name="Abrahante J.E."/>
            <person name="Garbe J."/>
        </authorList>
    </citation>
    <scope>NUCLEOTIDE SEQUENCE</scope>
    <source>
        <strain evidence="1">Duluth1</strain>
        <tissue evidence="1">Whole animal</tissue>
    </source>
</reference>
<evidence type="ECO:0000313" key="2">
    <source>
        <dbReference type="Proteomes" id="UP000828390"/>
    </source>
</evidence>
<proteinExistence type="predicted"/>
<dbReference type="Proteomes" id="UP000828390">
    <property type="component" value="Unassembled WGS sequence"/>
</dbReference>
<name>A0A9D4C8J1_DREPO</name>
<sequence>MYGISKSAALKMLSKSERFKIQCLAFNEATNIETIQGNREQLIAMLHGTENPIVHDELRFKTFSVKVASSTSHVAVKSLPPIVVDAVFKFRKTYRTGQNKYITS</sequence>
<organism evidence="1 2">
    <name type="scientific">Dreissena polymorpha</name>
    <name type="common">Zebra mussel</name>
    <name type="synonym">Mytilus polymorpha</name>
    <dbReference type="NCBI Taxonomy" id="45954"/>
    <lineage>
        <taxon>Eukaryota</taxon>
        <taxon>Metazoa</taxon>
        <taxon>Spiralia</taxon>
        <taxon>Lophotrochozoa</taxon>
        <taxon>Mollusca</taxon>
        <taxon>Bivalvia</taxon>
        <taxon>Autobranchia</taxon>
        <taxon>Heteroconchia</taxon>
        <taxon>Euheterodonta</taxon>
        <taxon>Imparidentia</taxon>
        <taxon>Neoheterodontei</taxon>
        <taxon>Myida</taxon>
        <taxon>Dreissenoidea</taxon>
        <taxon>Dreissenidae</taxon>
        <taxon>Dreissena</taxon>
    </lineage>
</organism>
<gene>
    <name evidence="1" type="ORF">DPMN_061953</name>
</gene>